<evidence type="ECO:0000259" key="3">
    <source>
        <dbReference type="Pfam" id="PF23048"/>
    </source>
</evidence>
<organism evidence="4 5">
    <name type="scientific">Hucho hucho</name>
    <name type="common">huchen</name>
    <dbReference type="NCBI Taxonomy" id="62062"/>
    <lineage>
        <taxon>Eukaryota</taxon>
        <taxon>Metazoa</taxon>
        <taxon>Chordata</taxon>
        <taxon>Craniata</taxon>
        <taxon>Vertebrata</taxon>
        <taxon>Euteleostomi</taxon>
        <taxon>Actinopterygii</taxon>
        <taxon>Neopterygii</taxon>
        <taxon>Teleostei</taxon>
        <taxon>Protacanthopterygii</taxon>
        <taxon>Salmoniformes</taxon>
        <taxon>Salmonidae</taxon>
        <taxon>Salmoninae</taxon>
        <taxon>Hucho</taxon>
    </lineage>
</organism>
<feature type="domain" description="UBE2O-like tandem tSH3-B" evidence="2">
    <location>
        <begin position="191"/>
        <end position="335"/>
    </location>
</feature>
<dbReference type="InterPro" id="IPR057732">
    <property type="entry name" value="SH3-A_UBE2O"/>
</dbReference>
<dbReference type="Pfam" id="PF23046">
    <property type="entry name" value="tSH3-B_UBE2O"/>
    <property type="match status" value="1"/>
</dbReference>
<evidence type="ECO:0000256" key="1">
    <source>
        <dbReference type="SAM" id="MobiDB-lite"/>
    </source>
</evidence>
<reference evidence="5" key="1">
    <citation type="submission" date="2018-06" db="EMBL/GenBank/DDBJ databases">
        <title>Genome assembly of Danube salmon.</title>
        <authorList>
            <person name="Macqueen D.J."/>
            <person name="Gundappa M.K."/>
        </authorList>
    </citation>
    <scope>NUCLEOTIDE SEQUENCE [LARGE SCALE GENOMIC DNA]</scope>
</reference>
<proteinExistence type="predicted"/>
<feature type="compositionally biased region" description="Gly residues" evidence="1">
    <location>
        <begin position="81"/>
        <end position="90"/>
    </location>
</feature>
<feature type="compositionally biased region" description="Acidic residues" evidence="1">
    <location>
        <begin position="69"/>
        <end position="78"/>
    </location>
</feature>
<protein>
    <submittedName>
        <fullName evidence="4">Uncharacterized protein</fullName>
    </submittedName>
</protein>
<dbReference type="Pfam" id="PF23048">
    <property type="entry name" value="SH3-A_UBE2O"/>
    <property type="match status" value="1"/>
</dbReference>
<name>A0A4W5RJI8_9TELE</name>
<evidence type="ECO:0000313" key="5">
    <source>
        <dbReference type="Proteomes" id="UP000314982"/>
    </source>
</evidence>
<feature type="domain" description="UBE2O N-terminal SH3-A" evidence="3">
    <location>
        <begin position="42"/>
        <end position="133"/>
    </location>
</feature>
<accession>A0A4W5RJI8</accession>
<dbReference type="Proteomes" id="UP000314982">
    <property type="component" value="Unassembled WGS sequence"/>
</dbReference>
<feature type="region of interest" description="Disordered" evidence="1">
    <location>
        <begin position="69"/>
        <end position="93"/>
    </location>
</feature>
<keyword evidence="5" id="KW-1185">Reference proteome</keyword>
<feature type="region of interest" description="Disordered" evidence="1">
    <location>
        <begin position="1"/>
        <end position="36"/>
    </location>
</feature>
<reference evidence="4" key="2">
    <citation type="submission" date="2025-08" db="UniProtKB">
        <authorList>
            <consortium name="Ensembl"/>
        </authorList>
    </citation>
    <scope>IDENTIFICATION</scope>
</reference>
<sequence length="404" mass="44666">MAEPVASDPIAADAALSPAVSPGSEPPSMALSPSTGGSQRLLFSHDLVSGRYRDLVRFGLVRMIQGEEEFDSDSDLDDGGGRGGGGGGGCVPCNSDTESSVVDSLAPLGRGFVRVQWYPEGGKQDIRETKLKLIDRSIVIRDIVRRMNSNDNQCGIVTNIDIECAVKLVGTNCVLYPVNSKDLHHIWSFMYGDYIAYDFWLGKVYDLTNHIILKLSNGARCSMNVEDGAKLYDVCPHVSDSGLFFDETYGFYPGQVLIGPAKVFSNVQWLSGVKPVLRKKSKFRVVVEEVQVAELKVTWITKSYSPKGSDSVYPPPSTISQENLCRVKRLGYYDHTQRQLGERALYVFPAKGDTTHITCEWPDGAPGLPEDPVARKVCVSVEERERKCLYIQYQSKVRTHLLIQ</sequence>
<dbReference type="AlphaFoldDB" id="A0A4W5RJI8"/>
<evidence type="ECO:0000259" key="2">
    <source>
        <dbReference type="Pfam" id="PF23046"/>
    </source>
</evidence>
<evidence type="ECO:0000313" key="4">
    <source>
        <dbReference type="Ensembl" id="ENSHHUP00000086395.1"/>
    </source>
</evidence>
<reference evidence="4" key="3">
    <citation type="submission" date="2025-09" db="UniProtKB">
        <authorList>
            <consortium name="Ensembl"/>
        </authorList>
    </citation>
    <scope>IDENTIFICATION</scope>
</reference>
<dbReference type="Ensembl" id="ENSHHUT00000089097.1">
    <property type="protein sequence ID" value="ENSHHUP00000086395.1"/>
    <property type="gene ID" value="ENSHHUG00000050016.1"/>
</dbReference>
<dbReference type="STRING" id="62062.ENSHHUP00000086395"/>
<dbReference type="GeneTree" id="ENSGT00940000175688"/>
<dbReference type="InterPro" id="IPR057735">
    <property type="entry name" value="UBE2O-like_tSH3-B"/>
</dbReference>